<dbReference type="InterPro" id="IPR005572">
    <property type="entry name" value="Anti-sigma_E_RseA_N"/>
</dbReference>
<evidence type="ECO:0000313" key="4">
    <source>
        <dbReference type="Proteomes" id="UP001205843"/>
    </source>
</evidence>
<dbReference type="Pfam" id="PF03872">
    <property type="entry name" value="RseA_N"/>
    <property type="match status" value="1"/>
</dbReference>
<dbReference type="AlphaFoldDB" id="A0AAE3G6C0"/>
<dbReference type="InterPro" id="IPR052383">
    <property type="entry name" value="Anti-sigma-E_RseA-like"/>
</dbReference>
<feature type="transmembrane region" description="Helical" evidence="1">
    <location>
        <begin position="89"/>
        <end position="110"/>
    </location>
</feature>
<dbReference type="Proteomes" id="UP001205843">
    <property type="component" value="Unassembled WGS sequence"/>
</dbReference>
<feature type="domain" description="Anti sigma-E protein RseA N-terminal" evidence="2">
    <location>
        <begin position="6"/>
        <end position="81"/>
    </location>
</feature>
<dbReference type="EMBL" id="JALJXV010000007">
    <property type="protein sequence ID" value="MCP1675908.1"/>
    <property type="molecule type" value="Genomic_DNA"/>
</dbReference>
<proteinExistence type="predicted"/>
<evidence type="ECO:0000256" key="1">
    <source>
        <dbReference type="SAM" id="Phobius"/>
    </source>
</evidence>
<dbReference type="CDD" id="cd16328">
    <property type="entry name" value="RseA_N"/>
    <property type="match status" value="1"/>
</dbReference>
<keyword evidence="1" id="KW-1133">Transmembrane helix</keyword>
<keyword evidence="1" id="KW-0812">Transmembrane</keyword>
<dbReference type="Gene3D" id="1.10.10.880">
    <property type="entry name" value="Anti sigma-E protein RseA, N-terminal domain"/>
    <property type="match status" value="1"/>
</dbReference>
<dbReference type="InterPro" id="IPR036147">
    <property type="entry name" value="Anti-sigma_E_RseA_N_sf"/>
</dbReference>
<comment type="caution">
    <text evidence="3">The sequence shown here is derived from an EMBL/GenBank/DDBJ whole genome shotgun (WGS) entry which is preliminary data.</text>
</comment>
<dbReference type="SUPFAM" id="SSF89069">
    <property type="entry name" value="N-terminal, cytoplasmic domain of anti-sigmaE factor RseA"/>
    <property type="match status" value="1"/>
</dbReference>
<keyword evidence="4" id="KW-1185">Reference proteome</keyword>
<dbReference type="PANTHER" id="PTHR38104:SF1">
    <property type="entry name" value="ANTI-SIGMA-E FACTOR RSEA"/>
    <property type="match status" value="1"/>
</dbReference>
<gene>
    <name evidence="3" type="ORF">J2T57_003063</name>
</gene>
<keyword evidence="1" id="KW-0472">Membrane</keyword>
<evidence type="ECO:0000259" key="2">
    <source>
        <dbReference type="Pfam" id="PF03872"/>
    </source>
</evidence>
<dbReference type="PANTHER" id="PTHR38104">
    <property type="match status" value="1"/>
</dbReference>
<reference evidence="3" key="1">
    <citation type="submission" date="2022-03" db="EMBL/GenBank/DDBJ databases">
        <title>Genomic Encyclopedia of Type Strains, Phase III (KMG-III): the genomes of soil and plant-associated and newly described type strains.</title>
        <authorList>
            <person name="Whitman W."/>
        </authorList>
    </citation>
    <scope>NUCLEOTIDE SEQUENCE</scope>
    <source>
        <strain evidence="3">ANL 6-2</strain>
    </source>
</reference>
<dbReference type="GO" id="GO:0016989">
    <property type="term" value="F:sigma factor antagonist activity"/>
    <property type="evidence" value="ECO:0007669"/>
    <property type="project" value="InterPro"/>
</dbReference>
<accession>A0AAE3G6C0</accession>
<protein>
    <submittedName>
        <fullName evidence="3">Sigma-E factor negative regulatory protein RseA</fullName>
    </submittedName>
</protein>
<organism evidence="3 4">
    <name type="scientific">Natronocella acetinitrilica</name>
    <dbReference type="NCBI Taxonomy" id="414046"/>
    <lineage>
        <taxon>Bacteria</taxon>
        <taxon>Pseudomonadati</taxon>
        <taxon>Pseudomonadota</taxon>
        <taxon>Gammaproteobacteria</taxon>
        <taxon>Chromatiales</taxon>
        <taxon>Ectothiorhodospiraceae</taxon>
        <taxon>Natronocella</taxon>
    </lineage>
</organism>
<evidence type="ECO:0000313" key="3">
    <source>
        <dbReference type="EMBL" id="MCP1675908.1"/>
    </source>
</evidence>
<dbReference type="RefSeq" id="WP_253480174.1">
    <property type="nucleotide sequence ID" value="NZ_JALJXV010000007.1"/>
</dbReference>
<name>A0AAE3G6C0_9GAMM</name>
<sequence>MNRPYDEQISALADGELGESELPLLLRQAGKDGSLQQRMGRYALIRDALSRNLPAVVDESLADRVASALETEPAHRGNSQVLRRSGNRWLRPVAGLAVAASVAMLGVMIWPTAQSPGLNGGAGIASAPQASPAGVEFQQVSADSIRWDRLDPEVQARLNGYALSHGEEAAGRQLSIIPQHVRITGHSVERR</sequence>